<comment type="caution">
    <text evidence="2">The sequence shown here is derived from an EMBL/GenBank/DDBJ whole genome shotgun (WGS) entry which is preliminary data.</text>
</comment>
<protein>
    <submittedName>
        <fullName evidence="2">Uncharacterized protein</fullName>
    </submittedName>
</protein>
<reference evidence="2" key="1">
    <citation type="journal article" date="2022" name="bioRxiv">
        <title>Sequencing and chromosome-scale assembly of the giantPleurodeles waltlgenome.</title>
        <authorList>
            <person name="Brown T."/>
            <person name="Elewa A."/>
            <person name="Iarovenko S."/>
            <person name="Subramanian E."/>
            <person name="Araus A.J."/>
            <person name="Petzold A."/>
            <person name="Susuki M."/>
            <person name="Suzuki K.-i.T."/>
            <person name="Hayashi T."/>
            <person name="Toyoda A."/>
            <person name="Oliveira C."/>
            <person name="Osipova E."/>
            <person name="Leigh N.D."/>
            <person name="Simon A."/>
            <person name="Yun M.H."/>
        </authorList>
    </citation>
    <scope>NUCLEOTIDE SEQUENCE</scope>
    <source>
        <strain evidence="2">20211129_DDA</strain>
        <tissue evidence="2">Liver</tissue>
    </source>
</reference>
<gene>
    <name evidence="2" type="ORF">NDU88_003052</name>
</gene>
<dbReference type="EMBL" id="JANPWB010000016">
    <property type="protein sequence ID" value="KAJ1082889.1"/>
    <property type="molecule type" value="Genomic_DNA"/>
</dbReference>
<name>A0AAV7KX37_PLEWA</name>
<sequence length="228" mass="24495">MWPQHRWGVDWLPTPQSLLKLPFGCAEPPVYCAPRASHGPSQARSITAPTPVGHKPRHHQLFRLPVTGQDQPPLLPARSSLPQKSGRTMEHRLHSKCGAGAAQASLAAADNWPRTPGRSRGFKLQLTGNRAPPAIFIVIAQQLSGGASLPDRGHSVQLWEAAADTTNGPPNGAGLWHRLHATEVAHWAPSQMCSKPGPQHRLNRLSSRQGASEDKMCAGPAGLIVADD</sequence>
<evidence type="ECO:0000313" key="2">
    <source>
        <dbReference type="EMBL" id="KAJ1082889.1"/>
    </source>
</evidence>
<accession>A0AAV7KX37</accession>
<dbReference type="Proteomes" id="UP001066276">
    <property type="component" value="Chromosome 12"/>
</dbReference>
<evidence type="ECO:0000313" key="3">
    <source>
        <dbReference type="Proteomes" id="UP001066276"/>
    </source>
</evidence>
<evidence type="ECO:0000256" key="1">
    <source>
        <dbReference type="SAM" id="MobiDB-lite"/>
    </source>
</evidence>
<dbReference type="AlphaFoldDB" id="A0AAV7KX37"/>
<keyword evidence="3" id="KW-1185">Reference proteome</keyword>
<organism evidence="2 3">
    <name type="scientific">Pleurodeles waltl</name>
    <name type="common">Iberian ribbed newt</name>
    <dbReference type="NCBI Taxonomy" id="8319"/>
    <lineage>
        <taxon>Eukaryota</taxon>
        <taxon>Metazoa</taxon>
        <taxon>Chordata</taxon>
        <taxon>Craniata</taxon>
        <taxon>Vertebrata</taxon>
        <taxon>Euteleostomi</taxon>
        <taxon>Amphibia</taxon>
        <taxon>Batrachia</taxon>
        <taxon>Caudata</taxon>
        <taxon>Salamandroidea</taxon>
        <taxon>Salamandridae</taxon>
        <taxon>Pleurodelinae</taxon>
        <taxon>Pleurodeles</taxon>
    </lineage>
</organism>
<proteinExistence type="predicted"/>
<feature type="region of interest" description="Disordered" evidence="1">
    <location>
        <begin position="36"/>
        <end position="89"/>
    </location>
</feature>
<feature type="compositionally biased region" description="Polar residues" evidence="1">
    <location>
        <begin position="39"/>
        <end position="48"/>
    </location>
</feature>